<keyword evidence="2" id="KW-0288">FMN</keyword>
<dbReference type="KEGG" id="sper:EW093_09805"/>
<dbReference type="EMBL" id="CP035807">
    <property type="protein sequence ID" value="QEN04990.1"/>
    <property type="molecule type" value="Genomic_DNA"/>
</dbReference>
<keyword evidence="5" id="KW-1185">Reference proteome</keyword>
<evidence type="ECO:0000256" key="1">
    <source>
        <dbReference type="ARBA" id="ARBA00022630"/>
    </source>
</evidence>
<dbReference type="InterPro" id="IPR005025">
    <property type="entry name" value="FMN_Rdtase-like_dom"/>
</dbReference>
<dbReference type="PANTHER" id="PTHR43278:SF1">
    <property type="entry name" value="IRON-SULFUR FLAVOPROTEIN MJ1083"/>
    <property type="match status" value="1"/>
</dbReference>
<dbReference type="PANTHER" id="PTHR43278">
    <property type="entry name" value="NAD(P)H-DEPENDENT FMN-CONTAINING OXIDOREDUCTASE YWQN-RELATED"/>
    <property type="match status" value="1"/>
</dbReference>
<dbReference type="InterPro" id="IPR051796">
    <property type="entry name" value="ISF_SsuE-like"/>
</dbReference>
<feature type="domain" description="NADPH-dependent FMN reductase-like" evidence="3">
    <location>
        <begin position="1"/>
        <end position="155"/>
    </location>
</feature>
<dbReference type="SUPFAM" id="SSF52218">
    <property type="entry name" value="Flavoproteins"/>
    <property type="match status" value="1"/>
</dbReference>
<dbReference type="OrthoDB" id="9790975at2"/>
<dbReference type="AlphaFoldDB" id="A0A5C1QD45"/>
<dbReference type="Proteomes" id="UP000323824">
    <property type="component" value="Chromosome"/>
</dbReference>
<dbReference type="InterPro" id="IPR029039">
    <property type="entry name" value="Flavoprotein-like_sf"/>
</dbReference>
<keyword evidence="1" id="KW-0285">Flavoprotein</keyword>
<dbReference type="RefSeq" id="WP_149568231.1">
    <property type="nucleotide sequence ID" value="NZ_CP035807.1"/>
</dbReference>
<protein>
    <submittedName>
        <fullName evidence="4">Flavodoxin family protein</fullName>
    </submittedName>
</protein>
<dbReference type="GO" id="GO:0016491">
    <property type="term" value="F:oxidoreductase activity"/>
    <property type="evidence" value="ECO:0007669"/>
    <property type="project" value="InterPro"/>
</dbReference>
<evidence type="ECO:0000259" key="3">
    <source>
        <dbReference type="Pfam" id="PF03358"/>
    </source>
</evidence>
<proteinExistence type="predicted"/>
<evidence type="ECO:0000256" key="2">
    <source>
        <dbReference type="ARBA" id="ARBA00022643"/>
    </source>
</evidence>
<dbReference type="Pfam" id="PF03358">
    <property type="entry name" value="FMN_red"/>
    <property type="match status" value="1"/>
</dbReference>
<name>A0A5C1QD45_9SPIO</name>
<evidence type="ECO:0000313" key="5">
    <source>
        <dbReference type="Proteomes" id="UP000323824"/>
    </source>
</evidence>
<accession>A0A5C1QD45</accession>
<evidence type="ECO:0000313" key="4">
    <source>
        <dbReference type="EMBL" id="QEN04990.1"/>
    </source>
</evidence>
<reference evidence="4 5" key="2">
    <citation type="submission" date="2019-09" db="EMBL/GenBank/DDBJ databases">
        <title>Complete Genome Sequence and Methylome Analysis of free living Spirochaetas.</title>
        <authorList>
            <person name="Leshcheva N."/>
            <person name="Mikheeva N."/>
        </authorList>
    </citation>
    <scope>NUCLEOTIDE SEQUENCE [LARGE SCALE GENOMIC DNA]</scope>
    <source>
        <strain evidence="4 5">P</strain>
    </source>
</reference>
<dbReference type="Gene3D" id="3.40.50.360">
    <property type="match status" value="1"/>
</dbReference>
<sequence>MKIIGINGSPKKIGSTTLIGLTKAMEQVKTHGFDTDIIELSSYSFTGCDACGDCKKTGYCSINDEFSSKLFNIFNDPEVKGFIFASPVYFGGVTSLMKSFIDRCVVFRRRGFDWENKVSGVLTVGNSRNGGQELAAMDLVAFCMIHGMIVVPDASPTSHFGGILHSGHDGGIQCDDLGLQTAANLGFKVGEVTKKLHT</sequence>
<organism evidence="4 5">
    <name type="scientific">Thiospirochaeta perfilievii</name>
    <dbReference type="NCBI Taxonomy" id="252967"/>
    <lineage>
        <taxon>Bacteria</taxon>
        <taxon>Pseudomonadati</taxon>
        <taxon>Spirochaetota</taxon>
        <taxon>Spirochaetia</taxon>
        <taxon>Spirochaetales</taxon>
        <taxon>Spirochaetaceae</taxon>
        <taxon>Thiospirochaeta</taxon>
    </lineage>
</organism>
<gene>
    <name evidence="4" type="ORF">EW093_09805</name>
</gene>
<reference evidence="4 5" key="1">
    <citation type="submission" date="2019-02" db="EMBL/GenBank/DDBJ databases">
        <authorList>
            <person name="Fomenkov A."/>
            <person name="Dubinina G."/>
            <person name="Grabovich M."/>
            <person name="Vincze T."/>
            <person name="Roberts R.J."/>
        </authorList>
    </citation>
    <scope>NUCLEOTIDE SEQUENCE [LARGE SCALE GENOMIC DNA]</scope>
    <source>
        <strain evidence="4 5">P</strain>
    </source>
</reference>